<reference evidence="1 2" key="1">
    <citation type="submission" date="2020-08" db="EMBL/GenBank/DDBJ databases">
        <title>Genomic Encyclopedia of Type Strains, Phase IV (KMG-IV): sequencing the most valuable type-strain genomes for metagenomic binning, comparative biology and taxonomic classification.</title>
        <authorList>
            <person name="Goeker M."/>
        </authorList>
    </citation>
    <scope>NUCLEOTIDE SEQUENCE [LARGE SCALE GENOMIC DNA]</scope>
    <source>
        <strain evidence="1 2">DSM 24163</strain>
    </source>
</reference>
<sequence>MIEGEIAAVHMGTLAMVSALAQGLHRLHGSSTD</sequence>
<evidence type="ECO:0000313" key="1">
    <source>
        <dbReference type="EMBL" id="MBB5209332.1"/>
    </source>
</evidence>
<accession>A0A7W8G0C3</accession>
<organism evidence="1 2">
    <name type="scientific">Chiayiivirga flava</name>
    <dbReference type="NCBI Taxonomy" id="659595"/>
    <lineage>
        <taxon>Bacteria</taxon>
        <taxon>Pseudomonadati</taxon>
        <taxon>Pseudomonadota</taxon>
        <taxon>Gammaproteobacteria</taxon>
        <taxon>Lysobacterales</taxon>
        <taxon>Lysobacteraceae</taxon>
        <taxon>Chiayiivirga</taxon>
    </lineage>
</organism>
<gene>
    <name evidence="1" type="ORF">HNQ52_002895</name>
</gene>
<proteinExistence type="predicted"/>
<dbReference type="AlphaFoldDB" id="A0A7W8G0C3"/>
<dbReference type="EMBL" id="JACHHP010000005">
    <property type="protein sequence ID" value="MBB5209332.1"/>
    <property type="molecule type" value="Genomic_DNA"/>
</dbReference>
<keyword evidence="2" id="KW-1185">Reference proteome</keyword>
<evidence type="ECO:0000313" key="2">
    <source>
        <dbReference type="Proteomes" id="UP000521199"/>
    </source>
</evidence>
<dbReference type="Proteomes" id="UP000521199">
    <property type="component" value="Unassembled WGS sequence"/>
</dbReference>
<name>A0A7W8G0C3_9GAMM</name>
<comment type="caution">
    <text evidence="1">The sequence shown here is derived from an EMBL/GenBank/DDBJ whole genome shotgun (WGS) entry which is preliminary data.</text>
</comment>
<protein>
    <submittedName>
        <fullName evidence="1">Uncharacterized protein</fullName>
    </submittedName>
</protein>